<dbReference type="PANTHER" id="PTHR37943:SF1">
    <property type="entry name" value="PROTEIN VES"/>
    <property type="match status" value="1"/>
</dbReference>
<dbReference type="OrthoDB" id="9800082at2"/>
<accession>A0A3A8EAI7</accession>
<dbReference type="EMBL" id="RAXV01000017">
    <property type="protein sequence ID" value="RKG31219.1"/>
    <property type="molecule type" value="Genomic_DNA"/>
</dbReference>
<dbReference type="InterPro" id="IPR010282">
    <property type="entry name" value="Uncharacterised_HutD/Ves"/>
</dbReference>
<name>A0A3A8EAI7_9GAMM</name>
<dbReference type="Gene3D" id="2.60.120.10">
    <property type="entry name" value="Jelly Rolls"/>
    <property type="match status" value="1"/>
</dbReference>
<dbReference type="AlphaFoldDB" id="A0A3A8EAI7"/>
<gene>
    <name evidence="1" type="ORF">D7V32_09145</name>
</gene>
<dbReference type="Pfam" id="PF05962">
    <property type="entry name" value="HutD"/>
    <property type="match status" value="1"/>
</dbReference>
<protein>
    <submittedName>
        <fullName evidence="1">HutD family protein</fullName>
    </submittedName>
</protein>
<evidence type="ECO:0000313" key="1">
    <source>
        <dbReference type="EMBL" id="RKG31219.1"/>
    </source>
</evidence>
<dbReference type="SUPFAM" id="SSF51182">
    <property type="entry name" value="RmlC-like cupins"/>
    <property type="match status" value="1"/>
</dbReference>
<dbReference type="CDD" id="cd20293">
    <property type="entry name" value="cupin_HutD_N"/>
    <property type="match status" value="1"/>
</dbReference>
<comment type="caution">
    <text evidence="1">The sequence shown here is derived from an EMBL/GenBank/DDBJ whole genome shotgun (WGS) entry which is preliminary data.</text>
</comment>
<dbReference type="RefSeq" id="WP_120402577.1">
    <property type="nucleotide sequence ID" value="NZ_RAXV01000017.1"/>
</dbReference>
<organism evidence="1 2">
    <name type="scientific">Acinetobacter tianfuensis</name>
    <dbReference type="NCBI Taxonomy" id="2419603"/>
    <lineage>
        <taxon>Bacteria</taxon>
        <taxon>Pseudomonadati</taxon>
        <taxon>Pseudomonadota</taxon>
        <taxon>Gammaproteobacteria</taxon>
        <taxon>Moraxellales</taxon>
        <taxon>Moraxellaceae</taxon>
        <taxon>Acinetobacter</taxon>
    </lineage>
</organism>
<sequence length="193" mass="22502">MTIKILKASEYLKMPWKNGQGHTLQIACSHSSMEHFDWRISIADVNQDSTFSLFKNKSRFISILEGNGIVLNNQNTQKDINLKANEIYDFCGDSLIDSKLIDGPIRDFNLIYDPIKYHAAMDYCEQHQNKINLENFKFIFLFNPNKSDLNIKINHADYILREYETLKIENNFTAKLDLNVVNSFTSYYVITLQ</sequence>
<keyword evidence="2" id="KW-1185">Reference proteome</keyword>
<dbReference type="Proteomes" id="UP000282388">
    <property type="component" value="Unassembled WGS sequence"/>
</dbReference>
<dbReference type="PANTHER" id="PTHR37943">
    <property type="entry name" value="PROTEIN VES"/>
    <property type="match status" value="1"/>
</dbReference>
<dbReference type="InterPro" id="IPR014710">
    <property type="entry name" value="RmlC-like_jellyroll"/>
</dbReference>
<reference evidence="1 2" key="1">
    <citation type="submission" date="2018-09" db="EMBL/GenBank/DDBJ databases">
        <title>The draft genome of Acinetobacter spp. strains.</title>
        <authorList>
            <person name="Qin J."/>
            <person name="Feng Y."/>
            <person name="Zong Z."/>
        </authorList>
    </citation>
    <scope>NUCLEOTIDE SEQUENCE [LARGE SCALE GENOMIC DNA]</scope>
    <source>
        <strain evidence="1 2">WCHAc060012</strain>
    </source>
</reference>
<proteinExistence type="predicted"/>
<dbReference type="InterPro" id="IPR011051">
    <property type="entry name" value="RmlC_Cupin_sf"/>
</dbReference>
<evidence type="ECO:0000313" key="2">
    <source>
        <dbReference type="Proteomes" id="UP000282388"/>
    </source>
</evidence>